<dbReference type="PANTHER" id="PTHR48125">
    <property type="entry name" value="LP07818P1"/>
    <property type="match status" value="1"/>
</dbReference>
<name>A0A2A9MCZ0_BESBE</name>
<feature type="region of interest" description="Disordered" evidence="1">
    <location>
        <begin position="618"/>
        <end position="683"/>
    </location>
</feature>
<gene>
    <name evidence="2" type="ORF">BESB_073230</name>
</gene>
<feature type="region of interest" description="Disordered" evidence="1">
    <location>
        <begin position="489"/>
        <end position="520"/>
    </location>
</feature>
<feature type="compositionally biased region" description="Basic and acidic residues" evidence="1">
    <location>
        <begin position="1458"/>
        <end position="1469"/>
    </location>
</feature>
<feature type="compositionally biased region" description="Low complexity" evidence="1">
    <location>
        <begin position="206"/>
        <end position="219"/>
    </location>
</feature>
<feature type="region of interest" description="Disordered" evidence="1">
    <location>
        <begin position="1122"/>
        <end position="1165"/>
    </location>
</feature>
<feature type="compositionally biased region" description="Acidic residues" evidence="1">
    <location>
        <begin position="1266"/>
        <end position="1283"/>
    </location>
</feature>
<evidence type="ECO:0000313" key="2">
    <source>
        <dbReference type="EMBL" id="PFH34171.1"/>
    </source>
</evidence>
<dbReference type="GeneID" id="40312249"/>
<feature type="compositionally biased region" description="Acidic residues" evidence="1">
    <location>
        <begin position="1237"/>
        <end position="1250"/>
    </location>
</feature>
<dbReference type="RefSeq" id="XP_029218180.1">
    <property type="nucleotide sequence ID" value="XM_029365696.1"/>
</dbReference>
<feature type="compositionally biased region" description="Low complexity" evidence="1">
    <location>
        <begin position="32"/>
        <end position="42"/>
    </location>
</feature>
<reference evidence="2 3" key="1">
    <citation type="submission" date="2017-09" db="EMBL/GenBank/DDBJ databases">
        <title>Genome sequencing of Besnoitia besnoiti strain Bb-Ger1.</title>
        <authorList>
            <person name="Schares G."/>
            <person name="Venepally P."/>
            <person name="Lorenzi H.A."/>
        </authorList>
    </citation>
    <scope>NUCLEOTIDE SEQUENCE [LARGE SCALE GENOMIC DNA]</scope>
    <source>
        <strain evidence="2 3">Bb-Ger1</strain>
    </source>
</reference>
<feature type="region of interest" description="Disordered" evidence="1">
    <location>
        <begin position="1328"/>
        <end position="1403"/>
    </location>
</feature>
<dbReference type="VEuPathDB" id="ToxoDB:BESB_073230"/>
<feature type="region of interest" description="Disordered" evidence="1">
    <location>
        <begin position="1258"/>
        <end position="1285"/>
    </location>
</feature>
<feature type="compositionally biased region" description="Low complexity" evidence="1">
    <location>
        <begin position="885"/>
        <end position="915"/>
    </location>
</feature>
<feature type="compositionally biased region" description="Basic and acidic residues" evidence="1">
    <location>
        <begin position="1340"/>
        <end position="1352"/>
    </location>
</feature>
<evidence type="ECO:0000256" key="1">
    <source>
        <dbReference type="SAM" id="MobiDB-lite"/>
    </source>
</evidence>
<dbReference type="EMBL" id="NWUJ01000007">
    <property type="protein sequence ID" value="PFH34171.1"/>
    <property type="molecule type" value="Genomic_DNA"/>
</dbReference>
<dbReference type="Proteomes" id="UP000224006">
    <property type="component" value="Unassembled WGS sequence"/>
</dbReference>
<accession>A0A2A9MCZ0</accession>
<feature type="region of interest" description="Disordered" evidence="1">
    <location>
        <begin position="1449"/>
        <end position="1591"/>
    </location>
</feature>
<feature type="region of interest" description="Disordered" evidence="1">
    <location>
        <begin position="840"/>
        <end position="1099"/>
    </location>
</feature>
<feature type="compositionally biased region" description="Basic residues" evidence="1">
    <location>
        <begin position="1217"/>
        <end position="1226"/>
    </location>
</feature>
<dbReference type="KEGG" id="bbes:BESB_073230"/>
<dbReference type="STRING" id="94643.A0A2A9MCZ0"/>
<feature type="compositionally biased region" description="Basic residues" evidence="1">
    <location>
        <begin position="1061"/>
        <end position="1071"/>
    </location>
</feature>
<feature type="compositionally biased region" description="Basic residues" evidence="1">
    <location>
        <begin position="243"/>
        <end position="253"/>
    </location>
</feature>
<feature type="compositionally biased region" description="Low complexity" evidence="1">
    <location>
        <begin position="511"/>
        <end position="520"/>
    </location>
</feature>
<protein>
    <submittedName>
        <fullName evidence="2">Uncharacterized protein</fullName>
    </submittedName>
</protein>
<feature type="compositionally biased region" description="Low complexity" evidence="1">
    <location>
        <begin position="1579"/>
        <end position="1591"/>
    </location>
</feature>
<feature type="compositionally biased region" description="Acidic residues" evidence="1">
    <location>
        <begin position="1370"/>
        <end position="1381"/>
    </location>
</feature>
<feature type="compositionally biased region" description="Basic and acidic residues" evidence="1">
    <location>
        <begin position="646"/>
        <end position="683"/>
    </location>
</feature>
<feature type="region of interest" description="Disordered" evidence="1">
    <location>
        <begin position="1610"/>
        <end position="1681"/>
    </location>
</feature>
<feature type="region of interest" description="Disordered" evidence="1">
    <location>
        <begin position="18"/>
        <end position="275"/>
    </location>
</feature>
<feature type="compositionally biased region" description="Basic and acidic residues" evidence="1">
    <location>
        <begin position="841"/>
        <end position="867"/>
    </location>
</feature>
<organism evidence="2 3">
    <name type="scientific">Besnoitia besnoiti</name>
    <name type="common">Apicomplexan protozoan</name>
    <dbReference type="NCBI Taxonomy" id="94643"/>
    <lineage>
        <taxon>Eukaryota</taxon>
        <taxon>Sar</taxon>
        <taxon>Alveolata</taxon>
        <taxon>Apicomplexa</taxon>
        <taxon>Conoidasida</taxon>
        <taxon>Coccidia</taxon>
        <taxon>Eucoccidiorida</taxon>
        <taxon>Eimeriorina</taxon>
        <taxon>Sarcocystidae</taxon>
        <taxon>Besnoitia</taxon>
    </lineage>
</organism>
<feature type="compositionally biased region" description="Basic and acidic residues" evidence="1">
    <location>
        <begin position="1653"/>
        <end position="1662"/>
    </location>
</feature>
<feature type="compositionally biased region" description="Basic and acidic residues" evidence="1">
    <location>
        <begin position="976"/>
        <end position="1004"/>
    </location>
</feature>
<feature type="compositionally biased region" description="Basic and acidic residues" evidence="1">
    <location>
        <begin position="139"/>
        <end position="178"/>
    </location>
</feature>
<feature type="region of interest" description="Disordered" evidence="1">
    <location>
        <begin position="1177"/>
        <end position="1227"/>
    </location>
</feature>
<feature type="compositionally biased region" description="Basic and acidic residues" evidence="1">
    <location>
        <begin position="1185"/>
        <end position="1197"/>
    </location>
</feature>
<feature type="compositionally biased region" description="Basic residues" evidence="1">
    <location>
        <begin position="1081"/>
        <end position="1099"/>
    </location>
</feature>
<feature type="compositionally biased region" description="Low complexity" evidence="1">
    <location>
        <begin position="1554"/>
        <end position="1570"/>
    </location>
</feature>
<sequence length="1711" mass="189114">MRLSCLLCLRSRRLRRRLTLPDSSDEDVDAPSSSTARAAGEASSEEESERADAEGGALGSSASSAGDVPKATRRRWLKRGSGASEEDLESRKGASEDEEAPHSRVAAGAKEGAADAEREDDSDVRRTETQSRKKKKRALAKEEKNKDNEKKSRLDSLRRKLHEKDKKKEKKERQQRDSSEEDFSGGGGSDSDESAGTDSSDERAGASEGAPSSTSSLASSEDESDSGSLSDASVPRGLQRRGVQTRRSRRSRKTFWQETDEEDGSGSDAGETFPDDDVETAACTLEDALAWCLDTIEKEEEAGKLHGKKRATVESARFLRRAEQLRWDDELTLGGARSMLEAFDYQTPRPVTTPQLSVLTKEQKEIVFLDFPNEVYKTEYLHLRVFDWRTRRVVVANLLKCAAQQQTAWRDFDRWTQESKRFCVTREEKLNKMFQCKVAEPRGLRKLQHLLLRAEQCGLVERSKSLQVKRCFEIPAALLAPVDCKRTTPPSRVKGEVKDEPKPGGASLSQPADPVDAASSPAAASLTASLSLTSLSPDFSSSLSSVPPPSLPSSVLDSCGDSLAATPPLGGDRLFAADAEEGLFDTDDVFAENGEASFFGDTFDLSASRWNASFDGSKGPSGWGALKRTVKGEGQTGSAPKSGDQVAREVEDLKLREKELKRQRRERRDAEKKDARREAVKHQWRELQRTARCTHEGPRFHHPRQEEHVKGQEEYTTKFRVFSREELVYIRPPEEVQNKPREALDLYLAQLRRMQRLLEAPHKLKLAAKFGLISTQPNGSEDGLGAPAVKRLRANAPWLCSFEKEKAEQERAWKDLAMSFGQEPWKVPLHFIPASIQTQWTEKRKREEAEQKRAEKLEGERRRRELAADAVCPSRTSSPLKSKHPAASFSASAPSSEASCPSSSSSSASVSSPLRAAKRGRGGESATELTATPQSRKEKRVKHLEDDAGAQMSSAGPRPARETGGATANEASTHCAKGDEPQGHEASARKDSTGEQEGETRTDALADAAAGQPEAQLESLELEGSSADAASRQVGGEDSPQMARKPTGAGGGTKERQTTLQRRRRKRSQRQHTRELERSPKLKRSRPIRRRRRSDRAHLLHLRLRARLVVLDDDADELAKQLKGKKRRRLVTDEGEEGRDEPDVETNDPRGPSGKEETELQAMHMQKKCRVNPDEEAELVAEAEEAGHDAAAREETRNRKKTAAAALGDRLKEEARKARRKERKRQMRELIRQMTEFEAEENEEELEGDEEYKSALAELRSRLIDQEEEEDESDLGDSDEEFLEGLFAAAEDEAFDAEAEDTEAMQRKLQHDLEEREDQIYERLIGRFQKGGENAMELTEAERRELQEEERRRRERMQRRKRGDEHLEGIELDDWLSDDSEASSSSGEESGEEEESMTSLSSDLTKWASLDQLPAASLSGAAVSAAPSADGNPSLLVAQCRQNAERRRRILASRQRRRMCERDREESSEARSNACPSVRASGRTAAREPRRRNDAEREQTTEQRRSHRGGSEKTGAHSGGERQTHDGKDTEKTMRAHGASALDTNEEKRNAEGASSTMSKSLSATSAKAKLSLEKRKSLSSNSFPSSSFGIFGTSSLSCSVRFADDDSSFGMRGEFDNSLASGSFPAATFPPQTGSSGGATGARKKSQGSAGERLDGSEGRPAKTGIAKGKSTGEGTSMPASPICVVKRFTDLRGPYSKIEDGDKTSGAGS</sequence>
<evidence type="ECO:0000313" key="3">
    <source>
        <dbReference type="Proteomes" id="UP000224006"/>
    </source>
</evidence>
<feature type="compositionally biased region" description="Basic and acidic residues" evidence="1">
    <location>
        <begin position="493"/>
        <end position="502"/>
    </location>
</feature>
<keyword evidence="3" id="KW-1185">Reference proteome</keyword>
<dbReference type="OrthoDB" id="348279at2759"/>
<feature type="region of interest" description="Disordered" evidence="1">
    <location>
        <begin position="1234"/>
        <end position="1253"/>
    </location>
</feature>
<proteinExistence type="predicted"/>
<dbReference type="PANTHER" id="PTHR48125:SF10">
    <property type="entry name" value="OS12G0136300 PROTEIN"/>
    <property type="match status" value="1"/>
</dbReference>
<feature type="compositionally biased region" description="Acidic residues" evidence="1">
    <location>
        <begin position="1133"/>
        <end position="1146"/>
    </location>
</feature>
<feature type="compositionally biased region" description="Basic and acidic residues" evidence="1">
    <location>
        <begin position="1485"/>
        <end position="1534"/>
    </location>
</feature>
<comment type="caution">
    <text evidence="2">The sequence shown here is derived from an EMBL/GenBank/DDBJ whole genome shotgun (WGS) entry which is preliminary data.</text>
</comment>